<dbReference type="InterPro" id="IPR041705">
    <property type="entry name" value="PIN_Sll0205"/>
</dbReference>
<evidence type="ECO:0000313" key="3">
    <source>
        <dbReference type="Proteomes" id="UP000001422"/>
    </source>
</evidence>
<dbReference type="Pfam" id="PF01850">
    <property type="entry name" value="PIN"/>
    <property type="match status" value="1"/>
</dbReference>
<dbReference type="SUPFAM" id="SSF88723">
    <property type="entry name" value="PIN domain-like"/>
    <property type="match status" value="1"/>
</dbReference>
<dbReference type="CDD" id="cd09872">
    <property type="entry name" value="PIN_Sll0205-like"/>
    <property type="match status" value="1"/>
</dbReference>
<gene>
    <name evidence="2" type="ordered locus">SYNW0569</name>
</gene>
<dbReference type="PANTHER" id="PTHR36173">
    <property type="entry name" value="RIBONUCLEASE VAPC16-RELATED"/>
    <property type="match status" value="1"/>
</dbReference>
<protein>
    <recommendedName>
        <fullName evidence="1">PIN domain-containing protein</fullName>
    </recommendedName>
</protein>
<dbReference type="InterPro" id="IPR029060">
    <property type="entry name" value="PIN-like_dom_sf"/>
</dbReference>
<dbReference type="InterPro" id="IPR052919">
    <property type="entry name" value="TA_system_RNase"/>
</dbReference>
<accession>Q7U8P5</accession>
<dbReference type="HOGENOM" id="CLU_129890_0_1_3"/>
<feature type="domain" description="PIN" evidence="1">
    <location>
        <begin position="10"/>
        <end position="128"/>
    </location>
</feature>
<dbReference type="Proteomes" id="UP000001422">
    <property type="component" value="Chromosome"/>
</dbReference>
<organism evidence="2 3">
    <name type="scientific">Parasynechococcus marenigrum (strain WH8102)</name>
    <dbReference type="NCBI Taxonomy" id="84588"/>
    <lineage>
        <taxon>Bacteria</taxon>
        <taxon>Bacillati</taxon>
        <taxon>Cyanobacteriota</taxon>
        <taxon>Cyanophyceae</taxon>
        <taxon>Synechococcales</taxon>
        <taxon>Prochlorococcaceae</taxon>
        <taxon>Parasynechococcus</taxon>
        <taxon>Parasynechococcus marenigrum</taxon>
    </lineage>
</organism>
<dbReference type="PANTHER" id="PTHR36173:SF2">
    <property type="entry name" value="RIBONUCLEASE VAPC16"/>
    <property type="match status" value="1"/>
</dbReference>
<evidence type="ECO:0000259" key="1">
    <source>
        <dbReference type="Pfam" id="PF01850"/>
    </source>
</evidence>
<name>Q7U8P5_PARMW</name>
<keyword evidence="3" id="KW-1185">Reference proteome</keyword>
<dbReference type="AlphaFoldDB" id="Q7U8P5"/>
<dbReference type="EMBL" id="BX569690">
    <property type="protein sequence ID" value="CAE07084.1"/>
    <property type="molecule type" value="Genomic_DNA"/>
</dbReference>
<dbReference type="STRING" id="84588.SYNW0569"/>
<dbReference type="InterPro" id="IPR002716">
    <property type="entry name" value="PIN_dom"/>
</dbReference>
<proteinExistence type="predicted"/>
<dbReference type="KEGG" id="syw:SYNW0569"/>
<dbReference type="Gene3D" id="3.40.50.1010">
    <property type="entry name" value="5'-nuclease"/>
    <property type="match status" value="1"/>
</dbReference>
<reference evidence="2 3" key="1">
    <citation type="journal article" date="2003" name="Nature">
        <title>The genome of a motile marine Synechococcus.</title>
        <authorList>
            <person name="Palenik B."/>
            <person name="Brahamsha B."/>
            <person name="Larimer F."/>
            <person name="Land M."/>
            <person name="Hauser L."/>
            <person name="Chain P."/>
            <person name="Lamerdin J."/>
            <person name="Regala W."/>
            <person name="Allen E.A."/>
            <person name="McCarren J."/>
            <person name="Paulsen I."/>
            <person name="Dufresne A."/>
            <person name="Partensky F."/>
            <person name="Webb E."/>
            <person name="Waterbury J."/>
        </authorList>
    </citation>
    <scope>NUCLEOTIDE SEQUENCE [LARGE SCALE GENOMIC DNA]</scope>
    <source>
        <strain evidence="2 3">WH8102</strain>
    </source>
</reference>
<dbReference type="eggNOG" id="COG3744">
    <property type="taxonomic scope" value="Bacteria"/>
</dbReference>
<sequence>MVSRPAPPRLLDTQLLIWMAFAPEHLPSALIPDLEDRQQRFVVSVVSLWEVAIKRSLNRPDFRFDAAELRHQLQRQGFDELPIQTDHCLAVQNLPWHHKDPFDRLLIAQAQHEQIELLSCDQTLSRYGAMVQVIKR</sequence>
<evidence type="ECO:0000313" key="2">
    <source>
        <dbReference type="EMBL" id="CAE07084.1"/>
    </source>
</evidence>
<dbReference type="RefSeq" id="WP_011127438.1">
    <property type="nucleotide sequence ID" value="NC_005070.1"/>
</dbReference>